<dbReference type="InterPro" id="IPR036034">
    <property type="entry name" value="PDZ_sf"/>
</dbReference>
<dbReference type="AlphaFoldDB" id="A0ABD0XZ44"/>
<dbReference type="Gene3D" id="2.30.42.10">
    <property type="match status" value="1"/>
</dbReference>
<comment type="caution">
    <text evidence="2">The sequence shown here is derived from an EMBL/GenBank/DDBJ whole genome shotgun (WGS) entry which is preliminary data.</text>
</comment>
<accession>A0ABD0XZ44</accession>
<sequence>MASKCRNMFQKNKTQETTENGSIDRALCPGPREKCTKGSQDGQEEARPSNPKNQQPWAPTQQQYTGGVEDDSSCVTTRRVVGVGLERDSCGLGITLRGGTPGEPLVITHLKYSGPAHREKSPIGGNPESELEALLHLFSLIHGLTEMGERR</sequence>
<feature type="compositionally biased region" description="Polar residues" evidence="1">
    <location>
        <begin position="50"/>
        <end position="65"/>
    </location>
</feature>
<evidence type="ECO:0000313" key="2">
    <source>
        <dbReference type="EMBL" id="KAL1116507.1"/>
    </source>
</evidence>
<feature type="region of interest" description="Disordered" evidence="1">
    <location>
        <begin position="1"/>
        <end position="73"/>
    </location>
</feature>
<protein>
    <submittedName>
        <fullName evidence="2">Uncharacterized protein</fullName>
    </submittedName>
</protein>
<name>A0ABD0XZ44_9HEMI</name>
<gene>
    <name evidence="2" type="ORF">AAG570_004979</name>
</gene>
<evidence type="ECO:0000256" key="1">
    <source>
        <dbReference type="SAM" id="MobiDB-lite"/>
    </source>
</evidence>
<dbReference type="Proteomes" id="UP001558652">
    <property type="component" value="Unassembled WGS sequence"/>
</dbReference>
<keyword evidence="3" id="KW-1185">Reference proteome</keyword>
<evidence type="ECO:0000313" key="3">
    <source>
        <dbReference type="Proteomes" id="UP001558652"/>
    </source>
</evidence>
<proteinExistence type="predicted"/>
<dbReference type="EMBL" id="JBFDAA010000017">
    <property type="protein sequence ID" value="KAL1116507.1"/>
    <property type="molecule type" value="Genomic_DNA"/>
</dbReference>
<feature type="compositionally biased region" description="Polar residues" evidence="1">
    <location>
        <begin position="9"/>
        <end position="21"/>
    </location>
</feature>
<organism evidence="2 3">
    <name type="scientific">Ranatra chinensis</name>
    <dbReference type="NCBI Taxonomy" id="642074"/>
    <lineage>
        <taxon>Eukaryota</taxon>
        <taxon>Metazoa</taxon>
        <taxon>Ecdysozoa</taxon>
        <taxon>Arthropoda</taxon>
        <taxon>Hexapoda</taxon>
        <taxon>Insecta</taxon>
        <taxon>Pterygota</taxon>
        <taxon>Neoptera</taxon>
        <taxon>Paraneoptera</taxon>
        <taxon>Hemiptera</taxon>
        <taxon>Heteroptera</taxon>
        <taxon>Panheteroptera</taxon>
        <taxon>Nepomorpha</taxon>
        <taxon>Nepidae</taxon>
        <taxon>Ranatrinae</taxon>
        <taxon>Ranatra</taxon>
    </lineage>
</organism>
<reference evidence="2 3" key="1">
    <citation type="submission" date="2024-07" db="EMBL/GenBank/DDBJ databases">
        <title>Chromosome-level genome assembly of the water stick insect Ranatra chinensis (Heteroptera: Nepidae).</title>
        <authorList>
            <person name="Liu X."/>
        </authorList>
    </citation>
    <scope>NUCLEOTIDE SEQUENCE [LARGE SCALE GENOMIC DNA]</scope>
    <source>
        <strain evidence="2">Cailab_2021Rc</strain>
        <tissue evidence="2">Muscle</tissue>
    </source>
</reference>
<dbReference type="SUPFAM" id="SSF50156">
    <property type="entry name" value="PDZ domain-like"/>
    <property type="match status" value="1"/>
</dbReference>